<accession>A0A1V9XP98</accession>
<organism evidence="6 7">
    <name type="scientific">Tropilaelaps mercedesae</name>
    <dbReference type="NCBI Taxonomy" id="418985"/>
    <lineage>
        <taxon>Eukaryota</taxon>
        <taxon>Metazoa</taxon>
        <taxon>Ecdysozoa</taxon>
        <taxon>Arthropoda</taxon>
        <taxon>Chelicerata</taxon>
        <taxon>Arachnida</taxon>
        <taxon>Acari</taxon>
        <taxon>Parasitiformes</taxon>
        <taxon>Mesostigmata</taxon>
        <taxon>Gamasina</taxon>
        <taxon>Dermanyssoidea</taxon>
        <taxon>Laelapidae</taxon>
        <taxon>Tropilaelaps</taxon>
    </lineage>
</organism>
<dbReference type="PANTHER" id="PTHR11610">
    <property type="entry name" value="LIPASE"/>
    <property type="match status" value="1"/>
</dbReference>
<dbReference type="EMBL" id="MNPL01006511">
    <property type="protein sequence ID" value="OQR75339.1"/>
    <property type="molecule type" value="Genomic_DNA"/>
</dbReference>
<protein>
    <submittedName>
        <fullName evidence="6">Lipase member H-A-like</fullName>
    </submittedName>
</protein>
<dbReference type="Gene3D" id="3.40.50.1820">
    <property type="entry name" value="alpha/beta hydrolase"/>
    <property type="match status" value="1"/>
</dbReference>
<dbReference type="InParanoid" id="A0A1V9XP98"/>
<dbReference type="InterPro" id="IPR000734">
    <property type="entry name" value="TAG_lipase"/>
</dbReference>
<dbReference type="AlphaFoldDB" id="A0A1V9XP98"/>
<comment type="caution">
    <text evidence="6">The sequence shown here is derived from an EMBL/GenBank/DDBJ whole genome shotgun (WGS) entry which is preliminary data.</text>
</comment>
<proteinExistence type="inferred from homology"/>
<dbReference type="Proteomes" id="UP000192247">
    <property type="component" value="Unassembled WGS sequence"/>
</dbReference>
<evidence type="ECO:0000313" key="6">
    <source>
        <dbReference type="EMBL" id="OQR75339.1"/>
    </source>
</evidence>
<keyword evidence="7" id="KW-1185">Reference proteome</keyword>
<evidence type="ECO:0000313" key="7">
    <source>
        <dbReference type="Proteomes" id="UP000192247"/>
    </source>
</evidence>
<dbReference type="PANTHER" id="PTHR11610:SF173">
    <property type="entry name" value="LIPASE DOMAIN-CONTAINING PROTEIN-RELATED"/>
    <property type="match status" value="1"/>
</dbReference>
<dbReference type="STRING" id="418985.A0A1V9XP98"/>
<evidence type="ECO:0000256" key="2">
    <source>
        <dbReference type="ARBA" id="ARBA00010701"/>
    </source>
</evidence>
<evidence type="ECO:0000256" key="4">
    <source>
        <dbReference type="RuleBase" id="RU004262"/>
    </source>
</evidence>
<dbReference type="FunCoup" id="A0A1V9XP98">
    <property type="interactions" value="11"/>
</dbReference>
<name>A0A1V9XP98_9ACAR</name>
<dbReference type="InterPro" id="IPR029058">
    <property type="entry name" value="AB_hydrolase_fold"/>
</dbReference>
<dbReference type="GO" id="GO:0016042">
    <property type="term" value="P:lipid catabolic process"/>
    <property type="evidence" value="ECO:0007669"/>
    <property type="project" value="TreeGrafter"/>
</dbReference>
<dbReference type="InterPro" id="IPR013818">
    <property type="entry name" value="Lipase"/>
</dbReference>
<dbReference type="GO" id="GO:0016298">
    <property type="term" value="F:lipase activity"/>
    <property type="evidence" value="ECO:0007669"/>
    <property type="project" value="InterPro"/>
</dbReference>
<evidence type="ECO:0000259" key="5">
    <source>
        <dbReference type="Pfam" id="PF00151"/>
    </source>
</evidence>
<comment type="subcellular location">
    <subcellularLocation>
        <location evidence="1">Secreted</location>
    </subcellularLocation>
</comment>
<gene>
    <name evidence="6" type="ORF">BIW11_08485</name>
</gene>
<dbReference type="GO" id="GO:0005615">
    <property type="term" value="C:extracellular space"/>
    <property type="evidence" value="ECO:0007669"/>
    <property type="project" value="TreeGrafter"/>
</dbReference>
<evidence type="ECO:0000256" key="1">
    <source>
        <dbReference type="ARBA" id="ARBA00004613"/>
    </source>
</evidence>
<dbReference type="SUPFAM" id="SSF53474">
    <property type="entry name" value="alpha/beta-Hydrolases"/>
    <property type="match status" value="1"/>
</dbReference>
<feature type="domain" description="Lipase" evidence="5">
    <location>
        <begin position="144"/>
        <end position="426"/>
    </location>
</feature>
<evidence type="ECO:0000256" key="3">
    <source>
        <dbReference type="ARBA" id="ARBA00022525"/>
    </source>
</evidence>
<dbReference type="PRINTS" id="PR00821">
    <property type="entry name" value="TAGLIPASE"/>
</dbReference>
<reference evidence="6 7" key="1">
    <citation type="journal article" date="2017" name="Gigascience">
        <title>Draft genome of the honey bee ectoparasitic mite, Tropilaelaps mercedesae, is shaped by the parasitic life history.</title>
        <authorList>
            <person name="Dong X."/>
            <person name="Armstrong S.D."/>
            <person name="Xia D."/>
            <person name="Makepeace B.L."/>
            <person name="Darby A.C."/>
            <person name="Kadowaki T."/>
        </authorList>
    </citation>
    <scope>NUCLEOTIDE SEQUENCE [LARGE SCALE GENOMIC DNA]</scope>
    <source>
        <strain evidence="6">Wuxi-XJTLU</strain>
    </source>
</reference>
<dbReference type="OrthoDB" id="6422033at2759"/>
<dbReference type="Pfam" id="PF00151">
    <property type="entry name" value="Lipase"/>
    <property type="match status" value="1"/>
</dbReference>
<sequence>MPQAIISGFRPFTKRFYRYYWLVSGVNGTICAKTFLFERCLLSVMHLVTATWFVAALSEVFTAKFEKICPAKHPQLVKMATISSHEMRTPRLFFADDNPDIDMKHYPEKVCFEKLGCFTDEIAGTVPTAPANINPFYSFNELNKFPVNVSWNASETKLSEIAAHLFDRERSLVIVAHGFGESLRKQWPWDLSEALLIAYKGDAVTMLIDWSRGSYLPLYARAASNVQLVAKMTVKLVQRLMAAFPTIKANNIHFVGFSLGGQMSGYFARQFFNATGERIGHVTALDTAAPHFEHLGIMPKRGDADFVEAIHTSASGNILTGKVGIIEPYGDIDFYPNGGVKQPGCSIIQLACSHKRAFVLYTHALLEADHCQMKGKRCQNVSEANEGKCNGTDIDAYIGMLRSPTLKKQDDDFHIVYFKTNGQVPFCS</sequence>
<keyword evidence="3" id="KW-0964">Secreted</keyword>
<comment type="similarity">
    <text evidence="2 4">Belongs to the AB hydrolase superfamily. Lipase family.</text>
</comment>